<accession>A0ACC3CI24</accession>
<name>A0ACC3CI24_PYRYE</name>
<proteinExistence type="predicted"/>
<dbReference type="EMBL" id="CM020620">
    <property type="protein sequence ID" value="KAK1869753.1"/>
    <property type="molecule type" value="Genomic_DNA"/>
</dbReference>
<dbReference type="Proteomes" id="UP000798662">
    <property type="component" value="Chromosome 3"/>
</dbReference>
<sequence length="282" mass="31030">MITELAAVALAAASPWARDWWVGLCERYTEPQMVIGGTFVSLVVGYALGCMPYVLLDWLRWPPAAAYKLQPSRYVSRRVALHTSAYVLFLFVCVMLPLIVVGSGALSLLGVTLDPDRLPSAGTIAVQTAYFFLVEDFGNYWLHRALHTPWLYQAVHRVHHEHDAPFALAATYAHPVEVVVLGLPTFAGPLAVGPHLLTLWVWVLLRNYEAIDIHSGYELPAAANRVAGWIAGAAHHDYHHAHYSGNFASVFTWCDRLYGTSIGFEALQARKAAAAAKQGKLA</sequence>
<keyword evidence="2" id="KW-1185">Reference proteome</keyword>
<organism evidence="1 2">
    <name type="scientific">Pyropia yezoensis</name>
    <name type="common">Susabi-nori</name>
    <name type="synonym">Porphyra yezoensis</name>
    <dbReference type="NCBI Taxonomy" id="2788"/>
    <lineage>
        <taxon>Eukaryota</taxon>
        <taxon>Rhodophyta</taxon>
        <taxon>Bangiophyceae</taxon>
        <taxon>Bangiales</taxon>
        <taxon>Bangiaceae</taxon>
        <taxon>Pyropia</taxon>
    </lineage>
</organism>
<evidence type="ECO:0000313" key="1">
    <source>
        <dbReference type="EMBL" id="KAK1869753.1"/>
    </source>
</evidence>
<evidence type="ECO:0000313" key="2">
    <source>
        <dbReference type="Proteomes" id="UP000798662"/>
    </source>
</evidence>
<comment type="caution">
    <text evidence="1">The sequence shown here is derived from an EMBL/GenBank/DDBJ whole genome shotgun (WGS) entry which is preliminary data.</text>
</comment>
<protein>
    <submittedName>
        <fullName evidence="1">Uncharacterized protein</fullName>
    </submittedName>
</protein>
<reference evidence="1" key="1">
    <citation type="submission" date="2019-11" db="EMBL/GenBank/DDBJ databases">
        <title>Nori genome reveals adaptations in red seaweeds to the harsh intertidal environment.</title>
        <authorList>
            <person name="Wang D."/>
            <person name="Mao Y."/>
        </authorList>
    </citation>
    <scope>NUCLEOTIDE SEQUENCE</scope>
    <source>
        <tissue evidence="1">Gametophyte</tissue>
    </source>
</reference>
<gene>
    <name evidence="1" type="ORF">I4F81_012219</name>
</gene>